<dbReference type="GO" id="GO:0000139">
    <property type="term" value="C:Golgi membrane"/>
    <property type="evidence" value="ECO:0007669"/>
    <property type="project" value="UniProtKB-SubCell"/>
</dbReference>
<reference evidence="7" key="1">
    <citation type="submission" date="2023-03" db="EMBL/GenBank/DDBJ databases">
        <authorList>
            <person name="Julca I."/>
        </authorList>
    </citation>
    <scope>NUCLEOTIDE SEQUENCE</scope>
</reference>
<evidence type="ECO:0000256" key="5">
    <source>
        <dbReference type="ARBA" id="ARBA00023034"/>
    </source>
</evidence>
<comment type="similarity">
    <text evidence="2">Belongs to the glycosyltransferase 47 family.</text>
</comment>
<sequence length="354" mass="41005">MDKPKLTFLLIIREYEAWSEGNEKKLQRGVMISSRISMTDELVKMKINNRRKYGSLQDEGFEAKFSLKGQRRNLDTYKENDTVKLTLDANEVSKEGIRSQAKLLSPKPFATHLASISEVSEYTLKPNEHDLLPTAYISGNSKLAKISETLIRESSKMPYMKTSTCGSPSSNPKVSMPDIELLNARIQIENAPIIRDAPLNYASLFRNYSTFVRSYELMEQMLRVYIYKEGERPIFHDPFLKGIYASEGWFMHLLKRNKHFVVQDPSKAHLFYVPLSSRRLRRVLLQHDVPRDGDVDNHLEDYVQIIAAKYSFWNRTRGADHFLVACHDWALNFTRKSMKGCIRGCLQFQSSSRF</sequence>
<evidence type="ECO:0000256" key="4">
    <source>
        <dbReference type="ARBA" id="ARBA00022968"/>
    </source>
</evidence>
<comment type="subcellular location">
    <subcellularLocation>
        <location evidence="1">Golgi apparatus membrane</location>
        <topology evidence="1">Single-pass type II membrane protein</topology>
    </subcellularLocation>
</comment>
<keyword evidence="3" id="KW-0328">Glycosyltransferase</keyword>
<keyword evidence="8" id="KW-1185">Reference proteome</keyword>
<gene>
    <name evidence="7" type="ORF">OLC1_LOCUS10246</name>
</gene>
<dbReference type="EMBL" id="OX459120">
    <property type="protein sequence ID" value="CAI9100413.1"/>
    <property type="molecule type" value="Genomic_DNA"/>
</dbReference>
<keyword evidence="4" id="KW-0735">Signal-anchor</keyword>
<name>A0AAV1CYY6_OLDCO</name>
<evidence type="ECO:0000313" key="8">
    <source>
        <dbReference type="Proteomes" id="UP001161247"/>
    </source>
</evidence>
<dbReference type="Proteomes" id="UP001161247">
    <property type="component" value="Chromosome 3"/>
</dbReference>
<keyword evidence="3" id="KW-0808">Transferase</keyword>
<accession>A0AAV1CYY6</accession>
<feature type="domain" description="Exostosin GT47" evidence="6">
    <location>
        <begin position="220"/>
        <end position="341"/>
    </location>
</feature>
<evidence type="ECO:0000256" key="2">
    <source>
        <dbReference type="ARBA" id="ARBA00010271"/>
    </source>
</evidence>
<dbReference type="PANTHER" id="PTHR11062">
    <property type="entry name" value="EXOSTOSIN HEPARAN SULFATE GLYCOSYLTRANSFERASE -RELATED"/>
    <property type="match status" value="1"/>
</dbReference>
<keyword evidence="4" id="KW-0812">Transmembrane</keyword>
<evidence type="ECO:0000256" key="1">
    <source>
        <dbReference type="ARBA" id="ARBA00004323"/>
    </source>
</evidence>
<dbReference type="Pfam" id="PF03016">
    <property type="entry name" value="Exostosin_GT47"/>
    <property type="match status" value="1"/>
</dbReference>
<dbReference type="AlphaFoldDB" id="A0AAV1CYY6"/>
<keyword evidence="5" id="KW-0333">Golgi apparatus</keyword>
<proteinExistence type="inferred from homology"/>
<organism evidence="7 8">
    <name type="scientific">Oldenlandia corymbosa var. corymbosa</name>
    <dbReference type="NCBI Taxonomy" id="529605"/>
    <lineage>
        <taxon>Eukaryota</taxon>
        <taxon>Viridiplantae</taxon>
        <taxon>Streptophyta</taxon>
        <taxon>Embryophyta</taxon>
        <taxon>Tracheophyta</taxon>
        <taxon>Spermatophyta</taxon>
        <taxon>Magnoliopsida</taxon>
        <taxon>eudicotyledons</taxon>
        <taxon>Gunneridae</taxon>
        <taxon>Pentapetalae</taxon>
        <taxon>asterids</taxon>
        <taxon>lamiids</taxon>
        <taxon>Gentianales</taxon>
        <taxon>Rubiaceae</taxon>
        <taxon>Rubioideae</taxon>
        <taxon>Spermacoceae</taxon>
        <taxon>Hedyotis-Oldenlandia complex</taxon>
        <taxon>Oldenlandia</taxon>
    </lineage>
</organism>
<dbReference type="InterPro" id="IPR004263">
    <property type="entry name" value="Exostosin"/>
</dbReference>
<evidence type="ECO:0000256" key="3">
    <source>
        <dbReference type="ARBA" id="ARBA00022676"/>
    </source>
</evidence>
<dbReference type="InterPro" id="IPR040911">
    <property type="entry name" value="Exostosin_GT47"/>
</dbReference>
<dbReference type="PANTHER" id="PTHR11062:SF210">
    <property type="entry name" value="EXOSTOSIN FAMILY PROTEIN"/>
    <property type="match status" value="1"/>
</dbReference>
<evidence type="ECO:0000313" key="7">
    <source>
        <dbReference type="EMBL" id="CAI9100413.1"/>
    </source>
</evidence>
<evidence type="ECO:0000259" key="6">
    <source>
        <dbReference type="Pfam" id="PF03016"/>
    </source>
</evidence>
<dbReference type="GO" id="GO:0016757">
    <property type="term" value="F:glycosyltransferase activity"/>
    <property type="evidence" value="ECO:0007669"/>
    <property type="project" value="UniProtKB-KW"/>
</dbReference>
<protein>
    <submittedName>
        <fullName evidence="7">OLC1v1037410C1</fullName>
    </submittedName>
</protein>